<name>A0A090K3H7_9GAMM</name>
<evidence type="ECO:0000313" key="13">
    <source>
        <dbReference type="Proteomes" id="UP000182660"/>
    </source>
</evidence>
<feature type="domain" description="Type II secretion system protein GspI C-terminal" evidence="10">
    <location>
        <begin position="49"/>
        <end position="127"/>
    </location>
</feature>
<keyword evidence="3" id="KW-1003">Cell membrane</keyword>
<gene>
    <name evidence="11" type="ORF">MT2528_2881</name>
    <name evidence="12" type="ORF">NVI5450_3075</name>
</gene>
<dbReference type="InterPro" id="IPR003413">
    <property type="entry name" value="T2SS_GspI_C"/>
</dbReference>
<evidence type="ECO:0000256" key="7">
    <source>
        <dbReference type="ARBA" id="ARBA00022989"/>
    </source>
</evidence>
<dbReference type="Gene3D" id="3.30.1300.30">
    <property type="entry name" value="GSPII I/J protein-like"/>
    <property type="match status" value="1"/>
</dbReference>
<evidence type="ECO:0000256" key="5">
    <source>
        <dbReference type="ARBA" id="ARBA00022519"/>
    </source>
</evidence>
<dbReference type="RefSeq" id="WP_045108749.1">
    <property type="nucleotide sequence ID" value="NZ_CAWQZC010000035.1"/>
</dbReference>
<feature type="transmembrane region" description="Helical" evidence="9">
    <location>
        <begin position="21"/>
        <end position="39"/>
    </location>
</feature>
<comment type="PTM">
    <text evidence="9">Cleaved by prepilin peptidase.</text>
</comment>
<dbReference type="PANTHER" id="PTHR38779">
    <property type="entry name" value="TYPE II SECRETION SYSTEM PROTEIN I-RELATED"/>
    <property type="match status" value="1"/>
</dbReference>
<comment type="subcellular location">
    <subcellularLocation>
        <location evidence="1 9">Cell inner membrane</location>
        <topology evidence="1 9">Single-pass membrane protein</topology>
    </subcellularLocation>
</comment>
<evidence type="ECO:0000256" key="9">
    <source>
        <dbReference type="RuleBase" id="RU368030"/>
    </source>
</evidence>
<comment type="similarity">
    <text evidence="2 9">Belongs to the GSP I family.</text>
</comment>
<dbReference type="Proteomes" id="UP000183794">
    <property type="component" value="Unassembled WGS sequence"/>
</dbReference>
<dbReference type="GO" id="GO:0005886">
    <property type="term" value="C:plasma membrane"/>
    <property type="evidence" value="ECO:0007669"/>
    <property type="project" value="UniProtKB-SubCell"/>
</dbReference>
<evidence type="ECO:0000256" key="1">
    <source>
        <dbReference type="ARBA" id="ARBA00004377"/>
    </source>
</evidence>
<dbReference type="PANTHER" id="PTHR38779:SF2">
    <property type="entry name" value="TYPE II SECRETION SYSTEM PROTEIN I-RELATED"/>
    <property type="match status" value="1"/>
</dbReference>
<dbReference type="GO" id="GO:0015628">
    <property type="term" value="P:protein secretion by the type II secretion system"/>
    <property type="evidence" value="ECO:0007669"/>
    <property type="project" value="UniProtKB-UniRule"/>
</dbReference>
<dbReference type="NCBIfam" id="TIGR01707">
    <property type="entry name" value="gspI"/>
    <property type="match status" value="1"/>
</dbReference>
<dbReference type="GO" id="GO:0015627">
    <property type="term" value="C:type II protein secretion system complex"/>
    <property type="evidence" value="ECO:0007669"/>
    <property type="project" value="UniProtKB-UniRule"/>
</dbReference>
<dbReference type="SUPFAM" id="SSF54523">
    <property type="entry name" value="Pili subunits"/>
    <property type="match status" value="1"/>
</dbReference>
<evidence type="ECO:0000313" key="12">
    <source>
        <dbReference type="EMBL" id="SGZ06549.1"/>
    </source>
</evidence>
<evidence type="ECO:0000256" key="3">
    <source>
        <dbReference type="ARBA" id="ARBA00022475"/>
    </source>
</evidence>
<dbReference type="PATRIC" id="fig|80854.5.peg.280"/>
<keyword evidence="13" id="KW-1185">Reference proteome</keyword>
<dbReference type="InterPro" id="IPR012902">
    <property type="entry name" value="N_methyl_site"/>
</dbReference>
<evidence type="ECO:0000256" key="6">
    <source>
        <dbReference type="ARBA" id="ARBA00022692"/>
    </source>
</evidence>
<comment type="function">
    <text evidence="9">Component of the type II secretion system required for the energy-dependent secretion of extracellular factors such as proteases and toxins from the periplasm.</text>
</comment>
<protein>
    <recommendedName>
        <fullName evidence="9">Type II secretion system protein I</fullName>
        <shortName evidence="9">T2SS minor pseudopilin I</shortName>
    </recommendedName>
</protein>
<keyword evidence="4 9" id="KW-0488">Methylation</keyword>
<proteinExistence type="inferred from homology"/>
<dbReference type="Pfam" id="PF07963">
    <property type="entry name" value="N_methyl"/>
    <property type="match status" value="1"/>
</dbReference>
<evidence type="ECO:0000256" key="2">
    <source>
        <dbReference type="ARBA" id="ARBA00008358"/>
    </source>
</evidence>
<dbReference type="EMBL" id="FPLJ01000063">
    <property type="protein sequence ID" value="SGY94930.1"/>
    <property type="molecule type" value="Genomic_DNA"/>
</dbReference>
<comment type="subunit">
    <text evidence="9">Type II secretion is composed of four main components: the outer membrane complex, the inner membrane complex, the cytoplasmic secretion ATPase and the periplasm-spanning pseudopilus.</text>
</comment>
<reference evidence="12 14" key="1">
    <citation type="submission" date="2016-11" db="EMBL/GenBank/DDBJ databases">
        <authorList>
            <person name="Jaros S."/>
            <person name="Januszkiewicz K."/>
            <person name="Wedrychowicz H."/>
        </authorList>
    </citation>
    <scope>NUCLEOTIDE SEQUENCE [LARGE SCALE GENOMIC DNA]</scope>
    <source>
        <strain evidence="12">NVI 5450</strain>
    </source>
</reference>
<dbReference type="InterPro" id="IPR045584">
    <property type="entry name" value="Pilin-like"/>
</dbReference>
<sequence length="129" mass="14350">MKPCLGKKTLFKQAGMTLLEVMVAMAVFGTAGLAVMKVATENLSSLAYLEEKTFANWVAANTLTELKLTKKIPGKSWRKGESELAGRTWYWRYKAESTDSSDFVGVTVEVATDKQYDSTISHLLTYVVR</sequence>
<dbReference type="PROSITE" id="PS00409">
    <property type="entry name" value="PROKAR_NTER_METHYL"/>
    <property type="match status" value="1"/>
</dbReference>
<evidence type="ECO:0000313" key="14">
    <source>
        <dbReference type="Proteomes" id="UP000183794"/>
    </source>
</evidence>
<dbReference type="Pfam" id="PF02501">
    <property type="entry name" value="T2SSI"/>
    <property type="match status" value="1"/>
</dbReference>
<dbReference type="Proteomes" id="UP000182660">
    <property type="component" value="Unassembled WGS sequence"/>
</dbReference>
<keyword evidence="8 9" id="KW-0472">Membrane</keyword>
<dbReference type="OrthoDB" id="6121517at2"/>
<keyword evidence="6 9" id="KW-0812">Transmembrane</keyword>
<evidence type="ECO:0000313" key="11">
    <source>
        <dbReference type="EMBL" id="SGY94930.1"/>
    </source>
</evidence>
<reference evidence="11 13" key="2">
    <citation type="submission" date="2016-11" db="EMBL/GenBank/DDBJ databases">
        <authorList>
            <person name="Klemetsen T."/>
        </authorList>
    </citation>
    <scope>NUCLEOTIDE SEQUENCE [LARGE SCALE GENOMIC DNA]</scope>
    <source>
        <strain evidence="11">MT 2528</strain>
    </source>
</reference>
<keyword evidence="5 9" id="KW-0997">Cell inner membrane</keyword>
<evidence type="ECO:0000259" key="10">
    <source>
        <dbReference type="Pfam" id="PF02501"/>
    </source>
</evidence>
<dbReference type="NCBIfam" id="TIGR02532">
    <property type="entry name" value="IV_pilin_GFxxxE"/>
    <property type="match status" value="1"/>
</dbReference>
<keyword evidence="7 9" id="KW-1133">Transmembrane helix</keyword>
<dbReference type="STRING" id="80854.MVIS_0269"/>
<dbReference type="InterPro" id="IPR010052">
    <property type="entry name" value="T2SS_protein-GspI"/>
</dbReference>
<accession>A0A090K3H7</accession>
<dbReference type="AlphaFoldDB" id="A0A090K3H7"/>
<dbReference type="KEGG" id="mvs:MVIS_0269"/>
<dbReference type="GeneID" id="61296717"/>
<evidence type="ECO:0000256" key="8">
    <source>
        <dbReference type="ARBA" id="ARBA00023136"/>
    </source>
</evidence>
<dbReference type="HOGENOM" id="CLU_121289_3_1_6"/>
<dbReference type="EMBL" id="FPLD01000081">
    <property type="protein sequence ID" value="SGZ06549.1"/>
    <property type="molecule type" value="Genomic_DNA"/>
</dbReference>
<organism evidence="12 14">
    <name type="scientific">Moritella viscosa</name>
    <dbReference type="NCBI Taxonomy" id="80854"/>
    <lineage>
        <taxon>Bacteria</taxon>
        <taxon>Pseudomonadati</taxon>
        <taxon>Pseudomonadota</taxon>
        <taxon>Gammaproteobacteria</taxon>
        <taxon>Alteromonadales</taxon>
        <taxon>Moritellaceae</taxon>
        <taxon>Moritella</taxon>
    </lineage>
</organism>
<evidence type="ECO:0000256" key="4">
    <source>
        <dbReference type="ARBA" id="ARBA00022481"/>
    </source>
</evidence>